<name>A0A830HYU7_9CHLO</name>
<feature type="region of interest" description="Disordered" evidence="1">
    <location>
        <begin position="158"/>
        <end position="183"/>
    </location>
</feature>
<comment type="caution">
    <text evidence="2">The sequence shown here is derived from an EMBL/GenBank/DDBJ whole genome shotgun (WGS) entry which is preliminary data.</text>
</comment>
<organism evidence="2 3">
    <name type="scientific">Pycnococcus provasolii</name>
    <dbReference type="NCBI Taxonomy" id="41880"/>
    <lineage>
        <taxon>Eukaryota</taxon>
        <taxon>Viridiplantae</taxon>
        <taxon>Chlorophyta</taxon>
        <taxon>Pseudoscourfieldiophyceae</taxon>
        <taxon>Pseudoscourfieldiales</taxon>
        <taxon>Pycnococcaceae</taxon>
        <taxon>Pycnococcus</taxon>
    </lineage>
</organism>
<feature type="compositionally biased region" description="Low complexity" evidence="1">
    <location>
        <begin position="121"/>
        <end position="143"/>
    </location>
</feature>
<feature type="region of interest" description="Disordered" evidence="1">
    <location>
        <begin position="62"/>
        <end position="84"/>
    </location>
</feature>
<sequence length="215" mass="24273">MQQRTDISMEDHDQTRAADVVVVAPLHSTRREKEGVVLCGAIAGFAATEDPPYHLFDALPGGSQEEKAERSVCQTPPPHQHRRSKYIVARTTKGGARQLRLEEEENSPVPMYQTPPRRLRSSSSSSSLNYGGHNNNNGNDYYGKPPNVKQAWIEERMSKRRRDGDSESCNHRHHQPSPEEHQPWFLRLTDAELEAAFSRIECEIFANLECLGRGG</sequence>
<dbReference type="Proteomes" id="UP000660262">
    <property type="component" value="Unassembled WGS sequence"/>
</dbReference>
<keyword evidence="3" id="KW-1185">Reference proteome</keyword>
<feature type="compositionally biased region" description="Basic and acidic residues" evidence="1">
    <location>
        <begin position="158"/>
        <end position="182"/>
    </location>
</feature>
<protein>
    <submittedName>
        <fullName evidence="2">Uncharacterized protein</fullName>
    </submittedName>
</protein>
<evidence type="ECO:0000313" key="2">
    <source>
        <dbReference type="EMBL" id="GHP12188.1"/>
    </source>
</evidence>
<evidence type="ECO:0000256" key="1">
    <source>
        <dbReference type="SAM" id="MobiDB-lite"/>
    </source>
</evidence>
<gene>
    <name evidence="2" type="ORF">PPROV_001091600</name>
</gene>
<reference evidence="2" key="1">
    <citation type="submission" date="2020-10" db="EMBL/GenBank/DDBJ databases">
        <title>Unveiling of a novel bifunctional photoreceptor, Dualchrome1, isolated from a cosmopolitan green alga.</title>
        <authorList>
            <person name="Suzuki S."/>
            <person name="Kawachi M."/>
        </authorList>
    </citation>
    <scope>NUCLEOTIDE SEQUENCE</scope>
    <source>
        <strain evidence="2">NIES 2893</strain>
    </source>
</reference>
<evidence type="ECO:0000313" key="3">
    <source>
        <dbReference type="Proteomes" id="UP000660262"/>
    </source>
</evidence>
<feature type="region of interest" description="Disordered" evidence="1">
    <location>
        <begin position="96"/>
        <end position="146"/>
    </location>
</feature>
<accession>A0A830HYU7</accession>
<dbReference type="AlphaFoldDB" id="A0A830HYU7"/>
<dbReference type="EMBL" id="BNJQ01000039">
    <property type="protein sequence ID" value="GHP12188.1"/>
    <property type="molecule type" value="Genomic_DNA"/>
</dbReference>
<proteinExistence type="predicted"/>